<dbReference type="EMBL" id="CAMPGE010020883">
    <property type="protein sequence ID" value="CAI2379070.1"/>
    <property type="molecule type" value="Genomic_DNA"/>
</dbReference>
<evidence type="ECO:0000313" key="2">
    <source>
        <dbReference type="Proteomes" id="UP001295684"/>
    </source>
</evidence>
<accession>A0AAD2D3U3</accession>
<reference evidence="1" key="1">
    <citation type="submission" date="2023-07" db="EMBL/GenBank/DDBJ databases">
        <authorList>
            <consortium name="AG Swart"/>
            <person name="Singh M."/>
            <person name="Singh A."/>
            <person name="Seah K."/>
            <person name="Emmerich C."/>
        </authorList>
    </citation>
    <scope>NUCLEOTIDE SEQUENCE</scope>
    <source>
        <strain evidence="1">DP1</strain>
    </source>
</reference>
<protein>
    <submittedName>
        <fullName evidence="1">Uncharacterized protein</fullName>
    </submittedName>
</protein>
<keyword evidence="2" id="KW-1185">Reference proteome</keyword>
<name>A0AAD2D3U3_EUPCR</name>
<proteinExistence type="predicted"/>
<organism evidence="1 2">
    <name type="scientific">Euplotes crassus</name>
    <dbReference type="NCBI Taxonomy" id="5936"/>
    <lineage>
        <taxon>Eukaryota</taxon>
        <taxon>Sar</taxon>
        <taxon>Alveolata</taxon>
        <taxon>Ciliophora</taxon>
        <taxon>Intramacronucleata</taxon>
        <taxon>Spirotrichea</taxon>
        <taxon>Hypotrichia</taxon>
        <taxon>Euplotida</taxon>
        <taxon>Euplotidae</taxon>
        <taxon>Moneuplotes</taxon>
    </lineage>
</organism>
<dbReference type="Proteomes" id="UP001295684">
    <property type="component" value="Unassembled WGS sequence"/>
</dbReference>
<evidence type="ECO:0000313" key="1">
    <source>
        <dbReference type="EMBL" id="CAI2379070.1"/>
    </source>
</evidence>
<sequence>MGTKLSRSSSIHDEFEEKFGCDHYSDDTIIKSQRWKTVPMSLEESDMVLKRMTTICENACVEGTTGLRKSKSVTTHDAIEFEYYCEKCKGLKYITIELWPSGEIRRCGKYTKVIKTREERVPKRLKMGKVEETFKDFEDIRYDMLDGRRSAQNFCEQVWTKLVED</sequence>
<gene>
    <name evidence="1" type="ORF">ECRASSUSDP1_LOCUS20478</name>
</gene>
<comment type="caution">
    <text evidence="1">The sequence shown here is derived from an EMBL/GenBank/DDBJ whole genome shotgun (WGS) entry which is preliminary data.</text>
</comment>
<dbReference type="AlphaFoldDB" id="A0AAD2D3U3"/>